<reference evidence="1 2" key="2">
    <citation type="submission" date="2024-01" db="EMBL/GenBank/DDBJ databases">
        <authorList>
            <person name="Xie X."/>
        </authorList>
    </citation>
    <scope>NUCLEOTIDE SEQUENCE [LARGE SCALE GENOMIC DNA]</scope>
    <source>
        <strain evidence="1">SCUT-1</strain>
    </source>
</reference>
<gene>
    <name evidence="1" type="ORF">VSS37_05950</name>
</gene>
<accession>A0ABU6CUK0</accession>
<organism evidence="1 2">
    <name type="scientific">Candidatus Thiothrix phosphatis</name>
    <dbReference type="NCBI Taxonomy" id="3112415"/>
    <lineage>
        <taxon>Bacteria</taxon>
        <taxon>Pseudomonadati</taxon>
        <taxon>Pseudomonadota</taxon>
        <taxon>Gammaproteobacteria</taxon>
        <taxon>Thiotrichales</taxon>
        <taxon>Thiotrichaceae</taxon>
        <taxon>Thiothrix</taxon>
    </lineage>
</organism>
<evidence type="ECO:0000313" key="2">
    <source>
        <dbReference type="Proteomes" id="UP001308005"/>
    </source>
</evidence>
<dbReference type="EMBL" id="JAYMYJ010000046">
    <property type="protein sequence ID" value="MEB4590515.1"/>
    <property type="molecule type" value="Genomic_DNA"/>
</dbReference>
<sequence>MNDNTTHVEKPLTDEGGEVRELTAADMAAFRPIGDVLPELAKIIPTRGKQKTPTKERITIRLSADVVEYFRESGEGWQTRLDEVLQAYIAEHRKAA</sequence>
<name>A0ABU6CUK0_9GAMM</name>
<evidence type="ECO:0000313" key="1">
    <source>
        <dbReference type="EMBL" id="MEB4590515.1"/>
    </source>
</evidence>
<dbReference type="RefSeq" id="WP_324693856.1">
    <property type="nucleotide sequence ID" value="NZ_JAYMYJ010000046.1"/>
</dbReference>
<dbReference type="InterPro" id="IPR025528">
    <property type="entry name" value="BrnA_antitoxin"/>
</dbReference>
<keyword evidence="2" id="KW-1185">Reference proteome</keyword>
<proteinExistence type="predicted"/>
<comment type="caution">
    <text evidence="1">The sequence shown here is derived from an EMBL/GenBank/DDBJ whole genome shotgun (WGS) entry which is preliminary data.</text>
</comment>
<dbReference type="Proteomes" id="UP001308005">
    <property type="component" value="Unassembled WGS sequence"/>
</dbReference>
<protein>
    <submittedName>
        <fullName evidence="1">BrnA antitoxin family protein</fullName>
    </submittedName>
</protein>
<dbReference type="Pfam" id="PF14384">
    <property type="entry name" value="BrnA_antitoxin"/>
    <property type="match status" value="1"/>
</dbReference>
<reference evidence="2" key="1">
    <citation type="submission" date="2023-07" db="EMBL/GenBank/DDBJ databases">
        <title>The carbon used by Thiothrix.</title>
        <authorList>
            <person name="Chen L."/>
        </authorList>
    </citation>
    <scope>NUCLEOTIDE SEQUENCE [LARGE SCALE GENOMIC DNA]</scope>
</reference>